<dbReference type="RefSeq" id="XP_008615082.1">
    <property type="nucleotide sequence ID" value="XM_008616860.1"/>
</dbReference>
<dbReference type="EMBL" id="JH767168">
    <property type="protein sequence ID" value="EQC31683.1"/>
    <property type="molecule type" value="Genomic_DNA"/>
</dbReference>
<organism evidence="1 2">
    <name type="scientific">Saprolegnia diclina (strain VS20)</name>
    <dbReference type="NCBI Taxonomy" id="1156394"/>
    <lineage>
        <taxon>Eukaryota</taxon>
        <taxon>Sar</taxon>
        <taxon>Stramenopiles</taxon>
        <taxon>Oomycota</taxon>
        <taxon>Saprolegniomycetes</taxon>
        <taxon>Saprolegniales</taxon>
        <taxon>Saprolegniaceae</taxon>
        <taxon>Saprolegnia</taxon>
    </lineage>
</organism>
<sequence length="45" mass="4917">MHQERITAAPKSSVTSVQANFLPDPLSRQILELSTHPAVDSLDSK</sequence>
<evidence type="ECO:0000313" key="2">
    <source>
        <dbReference type="Proteomes" id="UP000030762"/>
    </source>
</evidence>
<accession>T0RH90</accession>
<protein>
    <submittedName>
        <fullName evidence="1">Uncharacterized protein</fullName>
    </submittedName>
</protein>
<dbReference type="AlphaFoldDB" id="T0RH90"/>
<proteinExistence type="predicted"/>
<reference evidence="1 2" key="1">
    <citation type="submission" date="2012-04" db="EMBL/GenBank/DDBJ databases">
        <title>The Genome Sequence of Saprolegnia declina VS20.</title>
        <authorList>
            <consortium name="The Broad Institute Genome Sequencing Platform"/>
            <person name="Russ C."/>
            <person name="Nusbaum C."/>
            <person name="Tyler B."/>
            <person name="van West P."/>
            <person name="Dieguez-Uribeondo J."/>
            <person name="de Bruijn I."/>
            <person name="Tripathy S."/>
            <person name="Jiang R."/>
            <person name="Young S.K."/>
            <person name="Zeng Q."/>
            <person name="Gargeya S."/>
            <person name="Fitzgerald M."/>
            <person name="Haas B."/>
            <person name="Abouelleil A."/>
            <person name="Alvarado L."/>
            <person name="Arachchi H.M."/>
            <person name="Berlin A."/>
            <person name="Chapman S.B."/>
            <person name="Goldberg J."/>
            <person name="Griggs A."/>
            <person name="Gujja S."/>
            <person name="Hansen M."/>
            <person name="Howarth C."/>
            <person name="Imamovic A."/>
            <person name="Larimer J."/>
            <person name="McCowen C."/>
            <person name="Montmayeur A."/>
            <person name="Murphy C."/>
            <person name="Neiman D."/>
            <person name="Pearson M."/>
            <person name="Priest M."/>
            <person name="Roberts A."/>
            <person name="Saif S."/>
            <person name="Shea T."/>
            <person name="Sisk P."/>
            <person name="Sykes S."/>
            <person name="Wortman J."/>
            <person name="Nusbaum C."/>
            <person name="Birren B."/>
        </authorList>
    </citation>
    <scope>NUCLEOTIDE SEQUENCE [LARGE SCALE GENOMIC DNA]</scope>
    <source>
        <strain evidence="1 2">VS20</strain>
    </source>
</reference>
<keyword evidence="2" id="KW-1185">Reference proteome</keyword>
<name>T0RH90_SAPDV</name>
<dbReference type="Proteomes" id="UP000030762">
    <property type="component" value="Unassembled WGS sequence"/>
</dbReference>
<dbReference type="GeneID" id="19951573"/>
<evidence type="ECO:0000313" key="1">
    <source>
        <dbReference type="EMBL" id="EQC31683.1"/>
    </source>
</evidence>
<gene>
    <name evidence="1" type="ORF">SDRG_10846</name>
</gene>
<dbReference type="InParanoid" id="T0RH90"/>
<dbReference type="VEuPathDB" id="FungiDB:SDRG_10846"/>